<protein>
    <recommendedName>
        <fullName evidence="5">Fucose-specific lectin</fullName>
    </recommendedName>
</protein>
<keyword evidence="2" id="KW-0812">Transmembrane</keyword>
<feature type="compositionally biased region" description="Polar residues" evidence="1">
    <location>
        <begin position="1"/>
        <end position="32"/>
    </location>
</feature>
<evidence type="ECO:0000256" key="2">
    <source>
        <dbReference type="SAM" id="Phobius"/>
    </source>
</evidence>
<dbReference type="SUPFAM" id="SSF89372">
    <property type="entry name" value="Fucose-specific lectin"/>
    <property type="match status" value="1"/>
</dbReference>
<comment type="caution">
    <text evidence="3">The sequence shown here is derived from an EMBL/GenBank/DDBJ whole genome shotgun (WGS) entry which is preliminary data.</text>
</comment>
<evidence type="ECO:0000313" key="4">
    <source>
        <dbReference type="Proteomes" id="UP001174691"/>
    </source>
</evidence>
<proteinExistence type="predicted"/>
<dbReference type="Proteomes" id="UP001174691">
    <property type="component" value="Unassembled WGS sequence"/>
</dbReference>
<accession>A0AA38RGJ5</accession>
<dbReference type="AlphaFoldDB" id="A0AA38RGJ5"/>
<evidence type="ECO:0000313" key="3">
    <source>
        <dbReference type="EMBL" id="KAJ9139262.1"/>
    </source>
</evidence>
<feature type="region of interest" description="Disordered" evidence="1">
    <location>
        <begin position="1"/>
        <end position="58"/>
    </location>
</feature>
<keyword evidence="4" id="KW-1185">Reference proteome</keyword>
<gene>
    <name evidence="3" type="ORF">NKR19_g7521</name>
</gene>
<feature type="transmembrane region" description="Helical" evidence="2">
    <location>
        <begin position="126"/>
        <end position="147"/>
    </location>
</feature>
<organism evidence="3 4">
    <name type="scientific">Coniochaeta hoffmannii</name>
    <dbReference type="NCBI Taxonomy" id="91930"/>
    <lineage>
        <taxon>Eukaryota</taxon>
        <taxon>Fungi</taxon>
        <taxon>Dikarya</taxon>
        <taxon>Ascomycota</taxon>
        <taxon>Pezizomycotina</taxon>
        <taxon>Sordariomycetes</taxon>
        <taxon>Sordariomycetidae</taxon>
        <taxon>Coniochaetales</taxon>
        <taxon>Coniochaetaceae</taxon>
        <taxon>Coniochaeta</taxon>
    </lineage>
</organism>
<keyword evidence="2" id="KW-0472">Membrane</keyword>
<name>A0AA38RGJ5_9PEZI</name>
<evidence type="ECO:0000256" key="1">
    <source>
        <dbReference type="SAM" id="MobiDB-lite"/>
    </source>
</evidence>
<dbReference type="Gene3D" id="2.120.10.70">
    <property type="entry name" value="Fucose-specific lectin"/>
    <property type="match status" value="1"/>
</dbReference>
<feature type="region of interest" description="Disordered" evidence="1">
    <location>
        <begin position="147"/>
        <end position="195"/>
    </location>
</feature>
<evidence type="ECO:0008006" key="5">
    <source>
        <dbReference type="Google" id="ProtNLM"/>
    </source>
</evidence>
<dbReference type="EMBL" id="JANBVN010000133">
    <property type="protein sequence ID" value="KAJ9139262.1"/>
    <property type="molecule type" value="Genomic_DNA"/>
</dbReference>
<feature type="compositionally biased region" description="Polar residues" evidence="1">
    <location>
        <begin position="185"/>
        <end position="195"/>
    </location>
</feature>
<feature type="compositionally biased region" description="Gly residues" evidence="1">
    <location>
        <begin position="162"/>
        <end position="184"/>
    </location>
</feature>
<sequence>MDNRQQYPNYDYSTLEVAQQQHGEHTQTSSPQPDYGQHGYATGGYPEQAYQTDPRKYSPQPYEGHNLPQVVDPVYPEVAPKPDAAAIGTENAPKGDYAGYGDHQHVQHPVPAPAERRIWGLKRKTFFVVLAVVLLVVIGAAVGGGVGGTVGKNSEKKSDPSTGGGAGGAGGGGGGGGDGGGGSSPGNTTNNSPVLGNSSISAINWTDSSNVEFNAVFWQAKTTDLMMSLWDSQGNAWDQVNITDKMGATSVNVTAKPGTPLAAAARGYPWTVSKLKNVAGDFGIALFYLSPQNTILEVYSTDPRGGSWKLGDLTTSSSNTIKTASNSQLGAWWGLCETNCSGNILLAYEDENQALRIANSSTWNTASVLRNIADGASLSITACAGNRGLDGPAQNAVRLYYDSSNKLSELMWTTGGPWYYGSDLATGIPTQAPQISATGFANANDLAAGPINIFVTGAFANGSAFATYWDNITWHAPAEPILQGKVFTNFTAISAFESKQVKVFGLTNESEIHSYIVDRKNPQSWTYDQAVITG</sequence>
<reference evidence="3" key="1">
    <citation type="submission" date="2022-07" db="EMBL/GenBank/DDBJ databases">
        <title>Fungi with potential for degradation of polypropylene.</title>
        <authorList>
            <person name="Gostincar C."/>
        </authorList>
    </citation>
    <scope>NUCLEOTIDE SEQUENCE</scope>
    <source>
        <strain evidence="3">EXF-13287</strain>
    </source>
</reference>
<keyword evidence="2" id="KW-1133">Transmembrane helix</keyword>